<keyword evidence="2" id="KW-1185">Reference proteome</keyword>
<name>A0ABQ4BE00_9ACTN</name>
<comment type="caution">
    <text evidence="1">The sequence shown here is derived from an EMBL/GenBank/DDBJ whole genome shotgun (WGS) entry which is preliminary data.</text>
</comment>
<protein>
    <submittedName>
        <fullName evidence="1">Uncharacterized protein</fullName>
    </submittedName>
</protein>
<organism evidence="1 2">
    <name type="scientific">Actinoplanes palleronii</name>
    <dbReference type="NCBI Taxonomy" id="113570"/>
    <lineage>
        <taxon>Bacteria</taxon>
        <taxon>Bacillati</taxon>
        <taxon>Actinomycetota</taxon>
        <taxon>Actinomycetes</taxon>
        <taxon>Micromonosporales</taxon>
        <taxon>Micromonosporaceae</taxon>
        <taxon>Actinoplanes</taxon>
    </lineage>
</organism>
<dbReference type="Proteomes" id="UP000624709">
    <property type="component" value="Unassembled WGS sequence"/>
</dbReference>
<reference evidence="1 2" key="1">
    <citation type="submission" date="2021-01" db="EMBL/GenBank/DDBJ databases">
        <title>Whole genome shotgun sequence of Actinoplanes palleronii NBRC 14916.</title>
        <authorList>
            <person name="Komaki H."/>
            <person name="Tamura T."/>
        </authorList>
    </citation>
    <scope>NUCLEOTIDE SEQUENCE [LARGE SCALE GENOMIC DNA]</scope>
    <source>
        <strain evidence="1 2">NBRC 14916</strain>
    </source>
</reference>
<accession>A0ABQ4BE00</accession>
<dbReference type="RefSeq" id="WP_203827140.1">
    <property type="nucleotide sequence ID" value="NZ_BAAATY010000020.1"/>
</dbReference>
<gene>
    <name evidence="1" type="ORF">Apa02nite_050070</name>
</gene>
<evidence type="ECO:0000313" key="1">
    <source>
        <dbReference type="EMBL" id="GIE68899.1"/>
    </source>
</evidence>
<evidence type="ECO:0000313" key="2">
    <source>
        <dbReference type="Proteomes" id="UP000624709"/>
    </source>
</evidence>
<dbReference type="EMBL" id="BOMS01000076">
    <property type="protein sequence ID" value="GIE68899.1"/>
    <property type="molecule type" value="Genomic_DNA"/>
</dbReference>
<sequence>MEVGEPRLLGLIRGIASTETKERSKASGTVTDWLTAFSEFEVRLLGMALSVAAVVETDEDCREEELHAIYELVDTGHIVSSAIAPLRKLRRESLKGSEVEYFDYFAEEYF</sequence>
<proteinExistence type="predicted"/>